<sequence>MQKRDDAFSITINDPDLIDESAIIAMENINDKLLLIFKENSIYKLLTADLIDPQKTQPDTGHTYEKIAAIGAGSPYVARIFLQFKRIVDQAFSEGTLKQRLLEQIWSLNEQLLLCAQFESNIREQLDEVMHKCNVLIEQNKSNCAIPALAKVKNLENDAKSFLLVGKQFLIDCFKLISLFTDLPLGARDEAHFDKHIKWLEQNRPAFEKLSSALNNDMFWIRRLSECRNAIEHPGPGQSLTIENTKLHPGNKFSLPTWSYDLTSRLNVQELSVPVHQELDVYLNNMLYFLEDILLLCISERLPSDGMLSIYKYNEEEIKPNCPIKYYCSLSAKFFFKAKTSLTLQGSKWHPDMIARTDLRARYLTCWPEACGLRVSEPTANGKSHHVTQRAGSQEAPPLRLGKISDSLGPRYEECLLHHESWKDCPRQRTGPCC</sequence>
<keyword evidence="3" id="KW-1185">Reference proteome</keyword>
<name>A0ABU8R0H2_9PSED</name>
<dbReference type="RefSeq" id="WP_339548017.1">
    <property type="nucleotide sequence ID" value="NZ_JBBHLD010000001.1"/>
</dbReference>
<protein>
    <recommendedName>
        <fullName evidence="4">Apea-like HEPN domain-containing protein</fullName>
    </recommendedName>
</protein>
<evidence type="ECO:0000313" key="3">
    <source>
        <dbReference type="Proteomes" id="UP001377692"/>
    </source>
</evidence>
<accession>A0ABU8R0H2</accession>
<proteinExistence type="predicted"/>
<reference evidence="2 3" key="1">
    <citation type="submission" date="2024-02" db="EMBL/GenBank/DDBJ databases">
        <title>Identification of pathogenicity and growth-promoting functions of Pseudomonas putida variants.</title>
        <authorList>
            <person name="Sun J."/>
        </authorList>
    </citation>
    <scope>NUCLEOTIDE SEQUENCE [LARGE SCALE GENOMIC DNA]</scope>
    <source>
        <strain evidence="2 3">A04</strain>
    </source>
</reference>
<comment type="caution">
    <text evidence="2">The sequence shown here is derived from an EMBL/GenBank/DDBJ whole genome shotgun (WGS) entry which is preliminary data.</text>
</comment>
<dbReference type="Proteomes" id="UP001377692">
    <property type="component" value="Unassembled WGS sequence"/>
</dbReference>
<organism evidence="2 3">
    <name type="scientific">Pseudomonas kermanshahensis</name>
    <dbReference type="NCBI Taxonomy" id="2745482"/>
    <lineage>
        <taxon>Bacteria</taxon>
        <taxon>Pseudomonadati</taxon>
        <taxon>Pseudomonadota</taxon>
        <taxon>Gammaproteobacteria</taxon>
        <taxon>Pseudomonadales</taxon>
        <taxon>Pseudomonadaceae</taxon>
        <taxon>Pseudomonas</taxon>
    </lineage>
</organism>
<evidence type="ECO:0000313" key="2">
    <source>
        <dbReference type="EMBL" id="MEJ5903347.1"/>
    </source>
</evidence>
<gene>
    <name evidence="2" type="ORF">V7V80_01430</name>
</gene>
<evidence type="ECO:0008006" key="4">
    <source>
        <dbReference type="Google" id="ProtNLM"/>
    </source>
</evidence>
<evidence type="ECO:0000256" key="1">
    <source>
        <dbReference type="SAM" id="MobiDB-lite"/>
    </source>
</evidence>
<dbReference type="EMBL" id="JBBHLD010000001">
    <property type="protein sequence ID" value="MEJ5903347.1"/>
    <property type="molecule type" value="Genomic_DNA"/>
</dbReference>
<feature type="region of interest" description="Disordered" evidence="1">
    <location>
        <begin position="379"/>
        <end position="401"/>
    </location>
</feature>